<keyword evidence="13" id="KW-1185">Reference proteome</keyword>
<evidence type="ECO:0000256" key="9">
    <source>
        <dbReference type="ARBA" id="ARBA00023180"/>
    </source>
</evidence>
<dbReference type="Ensembl" id="ENSPPAT00000049983.1">
    <property type="protein sequence ID" value="ENSPPAP00000027145.1"/>
    <property type="gene ID" value="ENSPPAG00000036652.1"/>
</dbReference>
<evidence type="ECO:0000256" key="8">
    <source>
        <dbReference type="ARBA" id="ARBA00023157"/>
    </source>
</evidence>
<keyword evidence="2" id="KW-0812">Transmembrane</keyword>
<keyword evidence="9" id="KW-0325">Glycoprotein</keyword>
<evidence type="ECO:0000313" key="13">
    <source>
        <dbReference type="Proteomes" id="UP000240080"/>
    </source>
</evidence>
<sequence length="95" mass="11281">MWANSLLCRPPEARFLEQAKCECHIFNGMKRVQYLNRYIHKPEENLRFDSNVEEFQAVTELGRPVAENWNSQKGILEENRDKVDTYLRGVCLQKH</sequence>
<evidence type="ECO:0000256" key="10">
    <source>
        <dbReference type="ARBA" id="ARBA00023182"/>
    </source>
</evidence>
<keyword evidence="10" id="KW-0491">MHC II</keyword>
<evidence type="ECO:0000256" key="4">
    <source>
        <dbReference type="ARBA" id="ARBA00022859"/>
    </source>
</evidence>
<dbReference type="STRING" id="9597.ENSPPAP00000027145"/>
<keyword evidence="7" id="KW-0472">Membrane</keyword>
<keyword evidence="3" id="KW-0732">Signal</keyword>
<dbReference type="OMA" id="FECHYAN"/>
<name>A0A2R9BKB1_PANPA</name>
<evidence type="ECO:0000256" key="1">
    <source>
        <dbReference type="ARBA" id="ARBA00004479"/>
    </source>
</evidence>
<keyword evidence="4" id="KW-0391">Immunity</keyword>
<keyword evidence="6" id="KW-1064">Adaptive immunity</keyword>
<dbReference type="AlphaFoldDB" id="A0A2R9BKB1"/>
<dbReference type="GO" id="GO:0042613">
    <property type="term" value="C:MHC class II protein complex"/>
    <property type="evidence" value="ECO:0007669"/>
    <property type="project" value="UniProtKB-KW"/>
</dbReference>
<dbReference type="InterPro" id="IPR011162">
    <property type="entry name" value="MHC_I/II-like_Ag-recog"/>
</dbReference>
<reference evidence="12" key="2">
    <citation type="submission" date="2025-08" db="UniProtKB">
        <authorList>
            <consortium name="Ensembl"/>
        </authorList>
    </citation>
    <scope>IDENTIFICATION</scope>
</reference>
<evidence type="ECO:0000256" key="2">
    <source>
        <dbReference type="ARBA" id="ARBA00022692"/>
    </source>
</evidence>
<proteinExistence type="predicted"/>
<reference evidence="12 13" key="1">
    <citation type="journal article" date="2012" name="Nature">
        <title>The bonobo genome compared with the chimpanzee and human genomes.</title>
        <authorList>
            <person name="Prufer K."/>
            <person name="Munch K."/>
            <person name="Hellmann I."/>
            <person name="Akagi K."/>
            <person name="Miller J.R."/>
            <person name="Walenz B."/>
            <person name="Koren S."/>
            <person name="Sutton G."/>
            <person name="Kodira C."/>
            <person name="Winer R."/>
            <person name="Knight J.R."/>
            <person name="Mullikin J.C."/>
            <person name="Meader S.J."/>
            <person name="Ponting C.P."/>
            <person name="Lunter G."/>
            <person name="Higashino S."/>
            <person name="Hobolth A."/>
            <person name="Dutheil J."/>
            <person name="Karakoc E."/>
            <person name="Alkan C."/>
            <person name="Sajjadian S."/>
            <person name="Catacchio C.R."/>
            <person name="Ventura M."/>
            <person name="Marques-Bonet T."/>
            <person name="Eichler E.E."/>
            <person name="Andre C."/>
            <person name="Atencia R."/>
            <person name="Mugisha L."/>
            <person name="Junhold J."/>
            <person name="Patterson N."/>
            <person name="Siebauer M."/>
            <person name="Good J.M."/>
            <person name="Fischer A."/>
            <person name="Ptak S.E."/>
            <person name="Lachmann M."/>
            <person name="Symer D.E."/>
            <person name="Mailund T."/>
            <person name="Schierup M.H."/>
            <person name="Andres A.M."/>
            <person name="Kelso J."/>
            <person name="Paabo S."/>
        </authorList>
    </citation>
    <scope>NUCLEOTIDE SEQUENCE [LARGE SCALE GENOMIC DNA]</scope>
</reference>
<keyword evidence="5" id="KW-1133">Transmembrane helix</keyword>
<dbReference type="Gene3D" id="3.10.320.10">
    <property type="entry name" value="Class II Histocompatibility Antigen, M Beta Chain, Chain B, domain 1"/>
    <property type="match status" value="1"/>
</dbReference>
<feature type="domain" description="MHC class II beta chain N-terminal" evidence="11">
    <location>
        <begin position="21"/>
        <end position="92"/>
    </location>
</feature>
<evidence type="ECO:0000256" key="6">
    <source>
        <dbReference type="ARBA" id="ARBA00023130"/>
    </source>
</evidence>
<reference evidence="12" key="3">
    <citation type="submission" date="2025-09" db="UniProtKB">
        <authorList>
            <consortium name="Ensembl"/>
        </authorList>
    </citation>
    <scope>IDENTIFICATION</scope>
</reference>
<dbReference type="SUPFAM" id="SSF54452">
    <property type="entry name" value="MHC antigen-recognition domain"/>
    <property type="match status" value="1"/>
</dbReference>
<dbReference type="FunFam" id="3.10.320.10:FF:000001">
    <property type="entry name" value="HLA class II histocompatibility antigen, DRB1-1 beta chain"/>
    <property type="match status" value="1"/>
</dbReference>
<accession>A0A2R9BKB1</accession>
<dbReference type="GO" id="GO:0002504">
    <property type="term" value="P:antigen processing and presentation of peptide or polysaccharide antigen via MHC class II"/>
    <property type="evidence" value="ECO:0007669"/>
    <property type="project" value="UniProtKB-KW"/>
</dbReference>
<dbReference type="InterPro" id="IPR050160">
    <property type="entry name" value="MHC/Immunoglobulin"/>
</dbReference>
<dbReference type="PANTHER" id="PTHR19944">
    <property type="entry name" value="MHC CLASS II-RELATED"/>
    <property type="match status" value="1"/>
</dbReference>
<dbReference type="InterPro" id="IPR014745">
    <property type="entry name" value="MHC_II_a/b_N"/>
</dbReference>
<dbReference type="PANTHER" id="PTHR19944:SF99">
    <property type="entry name" value="HLA CLASS II HISTOCOMPATIBILITY ANTIGEN, DRB1 BETA CHAIN"/>
    <property type="match status" value="1"/>
</dbReference>
<evidence type="ECO:0000313" key="12">
    <source>
        <dbReference type="Ensembl" id="ENSPPAP00000027145.1"/>
    </source>
</evidence>
<comment type="subcellular location">
    <subcellularLocation>
        <location evidence="1">Membrane</location>
        <topology evidence="1">Single-pass type I membrane protein</topology>
    </subcellularLocation>
</comment>
<dbReference type="GO" id="GO:0002250">
    <property type="term" value="P:adaptive immune response"/>
    <property type="evidence" value="ECO:0007669"/>
    <property type="project" value="UniProtKB-KW"/>
</dbReference>
<dbReference type="EMBL" id="AJFE02104399">
    <property type="status" value="NOT_ANNOTATED_CDS"/>
    <property type="molecule type" value="Genomic_DNA"/>
</dbReference>
<evidence type="ECO:0000256" key="7">
    <source>
        <dbReference type="ARBA" id="ARBA00023136"/>
    </source>
</evidence>
<dbReference type="Pfam" id="PF00969">
    <property type="entry name" value="MHC_II_beta"/>
    <property type="match status" value="1"/>
</dbReference>
<dbReference type="Proteomes" id="UP000240080">
    <property type="component" value="Chromosome 6"/>
</dbReference>
<evidence type="ECO:0000259" key="11">
    <source>
        <dbReference type="SMART" id="SM00921"/>
    </source>
</evidence>
<dbReference type="InterPro" id="IPR000353">
    <property type="entry name" value="MHC_II_b_N"/>
</dbReference>
<evidence type="ECO:0000256" key="3">
    <source>
        <dbReference type="ARBA" id="ARBA00022729"/>
    </source>
</evidence>
<protein>
    <recommendedName>
        <fullName evidence="11">MHC class II beta chain N-terminal domain-containing protein</fullName>
    </recommendedName>
</protein>
<organism evidence="12 13">
    <name type="scientific">Pan paniscus</name>
    <name type="common">Pygmy chimpanzee</name>
    <name type="synonym">Bonobo</name>
    <dbReference type="NCBI Taxonomy" id="9597"/>
    <lineage>
        <taxon>Eukaryota</taxon>
        <taxon>Metazoa</taxon>
        <taxon>Chordata</taxon>
        <taxon>Craniata</taxon>
        <taxon>Vertebrata</taxon>
        <taxon>Euteleostomi</taxon>
        <taxon>Mammalia</taxon>
        <taxon>Eutheria</taxon>
        <taxon>Euarchontoglires</taxon>
        <taxon>Primates</taxon>
        <taxon>Haplorrhini</taxon>
        <taxon>Catarrhini</taxon>
        <taxon>Hominidae</taxon>
        <taxon>Pan</taxon>
    </lineage>
</organism>
<evidence type="ECO:0000256" key="5">
    <source>
        <dbReference type="ARBA" id="ARBA00022989"/>
    </source>
</evidence>
<dbReference type="Bgee" id="ENSPPAG00000036652">
    <property type="expression patterns" value="Expressed in adult mammalian kidney and 3 other cell types or tissues"/>
</dbReference>
<keyword evidence="8" id="KW-1015">Disulfide bond</keyword>
<dbReference type="SMART" id="SM00921">
    <property type="entry name" value="MHC_II_beta"/>
    <property type="match status" value="1"/>
</dbReference>
<dbReference type="GeneTree" id="ENSGT00940000154993"/>